<reference evidence="7 8" key="1">
    <citation type="submission" date="2023-12" db="EMBL/GenBank/DDBJ databases">
        <title>Genome sequencing and assembly of bacterial species from a model synthetic community.</title>
        <authorList>
            <person name="Hogle S.L."/>
        </authorList>
    </citation>
    <scope>NUCLEOTIDE SEQUENCE [LARGE SCALE GENOMIC DNA]</scope>
    <source>
        <strain evidence="7 8">HAMBI 2494</strain>
    </source>
</reference>
<keyword evidence="8" id="KW-1185">Reference proteome</keyword>
<dbReference type="Gene3D" id="3.40.50.970">
    <property type="match status" value="2"/>
</dbReference>
<proteinExistence type="inferred from homology"/>
<dbReference type="SUPFAM" id="SSF52467">
    <property type="entry name" value="DHS-like NAD/FAD-binding domain"/>
    <property type="match status" value="1"/>
</dbReference>
<dbReference type="InterPro" id="IPR047212">
    <property type="entry name" value="TPP_POXB-like"/>
</dbReference>
<evidence type="ECO:0000313" key="7">
    <source>
        <dbReference type="EMBL" id="WQD79454.1"/>
    </source>
</evidence>
<evidence type="ECO:0000259" key="4">
    <source>
        <dbReference type="Pfam" id="PF00205"/>
    </source>
</evidence>
<keyword evidence="2 3" id="KW-0786">Thiamine pyrophosphate</keyword>
<feature type="domain" description="Thiamine pyrophosphate enzyme TPP-binding" evidence="5">
    <location>
        <begin position="380"/>
        <end position="524"/>
    </location>
</feature>
<dbReference type="PANTHER" id="PTHR42981:SF2">
    <property type="entry name" value="PYRUVATE DEHYDROGENASE [UBIQUINONE]"/>
    <property type="match status" value="1"/>
</dbReference>
<evidence type="ECO:0000256" key="1">
    <source>
        <dbReference type="ARBA" id="ARBA00007812"/>
    </source>
</evidence>
<evidence type="ECO:0000259" key="6">
    <source>
        <dbReference type="Pfam" id="PF02776"/>
    </source>
</evidence>
<dbReference type="InterPro" id="IPR029061">
    <property type="entry name" value="THDP-binding"/>
</dbReference>
<dbReference type="Pfam" id="PF00205">
    <property type="entry name" value="TPP_enzyme_M"/>
    <property type="match status" value="1"/>
</dbReference>
<evidence type="ECO:0000313" key="8">
    <source>
        <dbReference type="Proteomes" id="UP001325479"/>
    </source>
</evidence>
<sequence length="570" mass="61610">MSKKVADVIVEVLESAGVERCYGIVGDTLNRIAESITESHIEWITMRHEEAGAFAASAEAQLTGGLVACAGSCGPGSLHFINGLYDGHRNRAPVILIASQLIRKDLGFQSVQEVDFKKVYGECSVYCDMIYSSDQARRKTVAACQAALTKRGVAVLIVPADVSREDAVDELPFSVHVSKPVIRPNDEELDRIAAILNTGGNITIYGGSGCMGAHAEIMATASRLNAPIARTSRAKDALQPDNPYDIGMTGLIGNEAGYKAVLQCDTLLLLGADFAWSQFYPSKARIVQIDIDSDHIGRRHPVEVGVVGDIKDTLAALLPRLVQHESTEFRDTLVMRYLDGERAAREHARPGYHSGLSGIHVTELIDTYAAEDTLFACDDGTPVVWALRHMRANGKRRFFASLLHGTMASGMASAIGLQKCQPGRQVIALCGDGGFSMLLGDLLTIVQQQLPIKVVVFNNGKLGFVEIEQKAEGMLNTFTHLQNPDFGDVAKAVGLWGRRVDKAEDIEAAVVDWLAQPGPALLDVKVNAMELVMPPFVALEPAIGMALYTAKAVLHGKGGEVWEMMTENFI</sequence>
<name>A0ABZ0WPX2_9BURK</name>
<feature type="domain" description="Thiamine pyrophosphate enzyme N-terminal TPP-binding" evidence="6">
    <location>
        <begin position="4"/>
        <end position="117"/>
    </location>
</feature>
<dbReference type="EMBL" id="CP139965">
    <property type="protein sequence ID" value="WQD79454.1"/>
    <property type="molecule type" value="Genomic_DNA"/>
</dbReference>
<dbReference type="InterPro" id="IPR012000">
    <property type="entry name" value="Thiamin_PyroP_enz_cen_dom"/>
</dbReference>
<dbReference type="InterPro" id="IPR012001">
    <property type="entry name" value="Thiamin_PyroP_enz_TPP-bd_dom"/>
</dbReference>
<gene>
    <name evidence="7" type="ORF">U0042_07095</name>
</gene>
<accession>A0ABZ0WPX2</accession>
<dbReference type="CDD" id="cd02014">
    <property type="entry name" value="TPP_POX"/>
    <property type="match status" value="1"/>
</dbReference>
<dbReference type="Pfam" id="PF02775">
    <property type="entry name" value="TPP_enzyme_C"/>
    <property type="match status" value="1"/>
</dbReference>
<dbReference type="Proteomes" id="UP001325479">
    <property type="component" value="Chromosome"/>
</dbReference>
<evidence type="ECO:0000256" key="3">
    <source>
        <dbReference type="RuleBase" id="RU362132"/>
    </source>
</evidence>
<dbReference type="InterPro" id="IPR000399">
    <property type="entry name" value="TPP-bd_CS"/>
</dbReference>
<dbReference type="Gene3D" id="3.40.50.1220">
    <property type="entry name" value="TPP-binding domain"/>
    <property type="match status" value="1"/>
</dbReference>
<comment type="similarity">
    <text evidence="1 3">Belongs to the TPP enzyme family.</text>
</comment>
<dbReference type="Pfam" id="PF02776">
    <property type="entry name" value="TPP_enzyme_N"/>
    <property type="match status" value="1"/>
</dbReference>
<protein>
    <submittedName>
        <fullName evidence="7">Thiamine pyrophosphate-binding protein</fullName>
    </submittedName>
</protein>
<organism evidence="7 8">
    <name type="scientific">Paraburkholderia kururiensis</name>
    <dbReference type="NCBI Taxonomy" id="984307"/>
    <lineage>
        <taxon>Bacteria</taxon>
        <taxon>Pseudomonadati</taxon>
        <taxon>Pseudomonadota</taxon>
        <taxon>Betaproteobacteria</taxon>
        <taxon>Burkholderiales</taxon>
        <taxon>Burkholderiaceae</taxon>
        <taxon>Paraburkholderia</taxon>
    </lineage>
</organism>
<feature type="domain" description="Thiamine pyrophosphate enzyme central" evidence="4">
    <location>
        <begin position="189"/>
        <end position="317"/>
    </location>
</feature>
<dbReference type="InterPro" id="IPR047211">
    <property type="entry name" value="POXB-like"/>
</dbReference>
<evidence type="ECO:0000256" key="2">
    <source>
        <dbReference type="ARBA" id="ARBA00023052"/>
    </source>
</evidence>
<dbReference type="PANTHER" id="PTHR42981">
    <property type="entry name" value="PYRUVATE DEHYDROGENASE [UBIQUINONE]"/>
    <property type="match status" value="1"/>
</dbReference>
<dbReference type="SUPFAM" id="SSF52518">
    <property type="entry name" value="Thiamin diphosphate-binding fold (THDP-binding)"/>
    <property type="match status" value="2"/>
</dbReference>
<dbReference type="RefSeq" id="WP_114815127.1">
    <property type="nucleotide sequence ID" value="NZ_CP139965.1"/>
</dbReference>
<dbReference type="PROSITE" id="PS00187">
    <property type="entry name" value="TPP_ENZYMES"/>
    <property type="match status" value="1"/>
</dbReference>
<dbReference type="InterPro" id="IPR029035">
    <property type="entry name" value="DHS-like_NAD/FAD-binding_dom"/>
</dbReference>
<evidence type="ECO:0000259" key="5">
    <source>
        <dbReference type="Pfam" id="PF02775"/>
    </source>
</evidence>
<dbReference type="InterPro" id="IPR011766">
    <property type="entry name" value="TPP_enzyme_TPP-bd"/>
</dbReference>